<accession>A0A0W8EGT8</accession>
<name>A0A0W8EGT8_9ZZZZ</name>
<gene>
    <name evidence="2" type="ORF">ASZ90_016685</name>
</gene>
<organism evidence="2">
    <name type="scientific">hydrocarbon metagenome</name>
    <dbReference type="NCBI Taxonomy" id="938273"/>
    <lineage>
        <taxon>unclassified sequences</taxon>
        <taxon>metagenomes</taxon>
        <taxon>ecological metagenomes</taxon>
    </lineage>
</organism>
<proteinExistence type="predicted"/>
<dbReference type="AlphaFoldDB" id="A0A0W8EGT8"/>
<evidence type="ECO:0000313" key="2">
    <source>
        <dbReference type="EMBL" id="KUG07888.1"/>
    </source>
</evidence>
<sequence length="50" mass="5690">MAAPRFAGTFRNYRPRDTDLRIPPVRGEPDNYEAADSWHDQSPSRTWGAG</sequence>
<dbReference type="EMBL" id="LNQE01001761">
    <property type="protein sequence ID" value="KUG07888.1"/>
    <property type="molecule type" value="Genomic_DNA"/>
</dbReference>
<reference evidence="2" key="1">
    <citation type="journal article" date="2015" name="Proc. Natl. Acad. Sci. U.S.A.">
        <title>Networks of energetic and metabolic interactions define dynamics in microbial communities.</title>
        <authorList>
            <person name="Embree M."/>
            <person name="Liu J.K."/>
            <person name="Al-Bassam M.M."/>
            <person name="Zengler K."/>
        </authorList>
    </citation>
    <scope>NUCLEOTIDE SEQUENCE</scope>
</reference>
<comment type="caution">
    <text evidence="2">The sequence shown here is derived from an EMBL/GenBank/DDBJ whole genome shotgun (WGS) entry which is preliminary data.</text>
</comment>
<evidence type="ECO:0000256" key="1">
    <source>
        <dbReference type="SAM" id="MobiDB-lite"/>
    </source>
</evidence>
<feature type="compositionally biased region" description="Polar residues" evidence="1">
    <location>
        <begin position="40"/>
        <end position="50"/>
    </location>
</feature>
<feature type="region of interest" description="Disordered" evidence="1">
    <location>
        <begin position="1"/>
        <end position="50"/>
    </location>
</feature>
<protein>
    <submittedName>
        <fullName evidence="2">Uncharacterized protein</fullName>
    </submittedName>
</protein>